<dbReference type="Gene3D" id="3.10.180.10">
    <property type="entry name" value="2,3-Dihydroxybiphenyl 1,2-Dioxygenase, domain 1"/>
    <property type="match status" value="1"/>
</dbReference>
<protein>
    <submittedName>
        <fullName evidence="3">VOC family protein</fullName>
    </submittedName>
</protein>
<gene>
    <name evidence="3" type="ORF">ACFQDO_19950</name>
</gene>
<dbReference type="SUPFAM" id="SSF54593">
    <property type="entry name" value="Glyoxalase/Bleomycin resistance protein/Dihydroxybiphenyl dioxygenase"/>
    <property type="match status" value="1"/>
</dbReference>
<organism evidence="3 4">
    <name type="scientific">Angustibacter luteus</name>
    <dbReference type="NCBI Taxonomy" id="658456"/>
    <lineage>
        <taxon>Bacteria</taxon>
        <taxon>Bacillati</taxon>
        <taxon>Actinomycetota</taxon>
        <taxon>Actinomycetes</taxon>
        <taxon>Kineosporiales</taxon>
        <taxon>Kineosporiaceae</taxon>
    </lineage>
</organism>
<reference evidence="4" key="1">
    <citation type="journal article" date="2019" name="Int. J. Syst. Evol. Microbiol.">
        <title>The Global Catalogue of Microorganisms (GCM) 10K type strain sequencing project: providing services to taxonomists for standard genome sequencing and annotation.</title>
        <authorList>
            <consortium name="The Broad Institute Genomics Platform"/>
            <consortium name="The Broad Institute Genome Sequencing Center for Infectious Disease"/>
            <person name="Wu L."/>
            <person name="Ma J."/>
        </authorList>
    </citation>
    <scope>NUCLEOTIDE SEQUENCE [LARGE SCALE GENOMIC DNA]</scope>
    <source>
        <strain evidence="4">KACC 14249</strain>
    </source>
</reference>
<dbReference type="CDD" id="cd06587">
    <property type="entry name" value="VOC"/>
    <property type="match status" value="1"/>
</dbReference>
<feature type="domain" description="VOC" evidence="2">
    <location>
        <begin position="1"/>
        <end position="116"/>
    </location>
</feature>
<evidence type="ECO:0000313" key="4">
    <source>
        <dbReference type="Proteomes" id="UP001596189"/>
    </source>
</evidence>
<dbReference type="InterPro" id="IPR037523">
    <property type="entry name" value="VOC_core"/>
</dbReference>
<dbReference type="Proteomes" id="UP001596189">
    <property type="component" value="Unassembled WGS sequence"/>
</dbReference>
<proteinExistence type="predicted"/>
<dbReference type="InterPro" id="IPR029068">
    <property type="entry name" value="Glyas_Bleomycin-R_OHBP_Dase"/>
</dbReference>
<dbReference type="RefSeq" id="WP_345717922.1">
    <property type="nucleotide sequence ID" value="NZ_BAABFP010000007.1"/>
</dbReference>
<evidence type="ECO:0000313" key="3">
    <source>
        <dbReference type="EMBL" id="MFC6009412.1"/>
    </source>
</evidence>
<sequence length="197" mass="21040">MNDVTLRPVRFTDDVAGTRAYFEQQGLAARVVAVGGGWVDLVAGGGGMLALHDAASSSTEQPSGRTTLSAECQDAEALAERLREAGFDDATVYDEGYGRVLVVTDPDGGLVQVDERQDDLHGYHHLDVSGADPAVSVRVVLDSPDVARYRAFLEALGLAAAVELHEQEPQDVRATAPDGRPRRPAVVRLQLSARPRP</sequence>
<keyword evidence="4" id="KW-1185">Reference proteome</keyword>
<name>A0ABW1JKL7_9ACTN</name>
<evidence type="ECO:0000259" key="2">
    <source>
        <dbReference type="PROSITE" id="PS51819"/>
    </source>
</evidence>
<comment type="caution">
    <text evidence="3">The sequence shown here is derived from an EMBL/GenBank/DDBJ whole genome shotgun (WGS) entry which is preliminary data.</text>
</comment>
<accession>A0ABW1JKL7</accession>
<dbReference type="PROSITE" id="PS51819">
    <property type="entry name" value="VOC"/>
    <property type="match status" value="1"/>
</dbReference>
<feature type="region of interest" description="Disordered" evidence="1">
    <location>
        <begin position="167"/>
        <end position="197"/>
    </location>
</feature>
<dbReference type="EMBL" id="JBHSRD010000008">
    <property type="protein sequence ID" value="MFC6009412.1"/>
    <property type="molecule type" value="Genomic_DNA"/>
</dbReference>
<evidence type="ECO:0000256" key="1">
    <source>
        <dbReference type="SAM" id="MobiDB-lite"/>
    </source>
</evidence>